<evidence type="ECO:0000313" key="3">
    <source>
        <dbReference type="Proteomes" id="UP000199013"/>
    </source>
</evidence>
<keyword evidence="1" id="KW-1133">Transmembrane helix</keyword>
<dbReference type="Proteomes" id="UP000199013">
    <property type="component" value="Unassembled WGS sequence"/>
</dbReference>
<accession>A0A1C3NXX7</accession>
<feature type="transmembrane region" description="Helical" evidence="1">
    <location>
        <begin position="65"/>
        <end position="88"/>
    </location>
</feature>
<evidence type="ECO:0000256" key="1">
    <source>
        <dbReference type="SAM" id="Phobius"/>
    </source>
</evidence>
<reference evidence="3" key="1">
    <citation type="submission" date="2016-02" db="EMBL/GenBank/DDBJ databases">
        <authorList>
            <person name="Wibberg D."/>
        </authorList>
    </citation>
    <scope>NUCLEOTIDE SEQUENCE [LARGE SCALE GENOMIC DNA]</scope>
</reference>
<proteinExistence type="predicted"/>
<gene>
    <name evidence="2" type="ORF">FDG2_2586</name>
</gene>
<dbReference type="EMBL" id="FLUV01001090">
    <property type="protein sequence ID" value="SBW22406.1"/>
    <property type="molecule type" value="Genomic_DNA"/>
</dbReference>
<sequence>MRSPGQEPEGWQGPVAVRPRRPAAAGGVRPVLLRWWAAVLAVGVTVATMIEPVPNGPHAADSTPAWIGVIGDVTLILLFTAFVALLAGRRWGLGAATYASAGLVTLSALCPTSGHHDVAAWWFGQLAISVGLFFGSLALRSRASTPARP</sequence>
<evidence type="ECO:0000313" key="2">
    <source>
        <dbReference type="EMBL" id="SBW22406.1"/>
    </source>
</evidence>
<feature type="transmembrane region" description="Helical" evidence="1">
    <location>
        <begin position="120"/>
        <end position="139"/>
    </location>
</feature>
<keyword evidence="1" id="KW-0472">Membrane</keyword>
<dbReference type="AlphaFoldDB" id="A0A1C3NXX7"/>
<name>A0A1C3NXX7_9ACTN</name>
<feature type="transmembrane region" description="Helical" evidence="1">
    <location>
        <begin position="31"/>
        <end position="50"/>
    </location>
</feature>
<organism evidence="2 3">
    <name type="scientific">Candidatus Protofrankia californiensis</name>
    <dbReference type="NCBI Taxonomy" id="1839754"/>
    <lineage>
        <taxon>Bacteria</taxon>
        <taxon>Bacillati</taxon>
        <taxon>Actinomycetota</taxon>
        <taxon>Actinomycetes</taxon>
        <taxon>Frankiales</taxon>
        <taxon>Frankiaceae</taxon>
        <taxon>Protofrankia</taxon>
    </lineage>
</organism>
<keyword evidence="3" id="KW-1185">Reference proteome</keyword>
<feature type="transmembrane region" description="Helical" evidence="1">
    <location>
        <begin position="95"/>
        <end position="114"/>
    </location>
</feature>
<protein>
    <submittedName>
        <fullName evidence="2">Putative membrane protein</fullName>
    </submittedName>
</protein>
<keyword evidence="1" id="KW-0812">Transmembrane</keyword>